<dbReference type="PROSITE" id="PS50883">
    <property type="entry name" value="EAL"/>
    <property type="match status" value="1"/>
</dbReference>
<gene>
    <name evidence="1" type="ORF">G4V39_08515</name>
</gene>
<dbReference type="InterPro" id="IPR001789">
    <property type="entry name" value="Sig_transdc_resp-reg_receiver"/>
</dbReference>
<dbReference type="InterPro" id="IPR025662">
    <property type="entry name" value="Sigma_54_int_dom_ATP-bd_1"/>
</dbReference>
<dbReference type="GO" id="GO:0005524">
    <property type="term" value="F:ATP binding"/>
    <property type="evidence" value="ECO:0007669"/>
    <property type="project" value="InterPro"/>
</dbReference>
<dbReference type="AlphaFoldDB" id="A0A6G7PXH0"/>
<dbReference type="SMART" id="SM00448">
    <property type="entry name" value="REC"/>
    <property type="match status" value="1"/>
</dbReference>
<dbReference type="InterPro" id="IPR002197">
    <property type="entry name" value="HTH_Fis"/>
</dbReference>
<dbReference type="GO" id="GO:0000160">
    <property type="term" value="P:phosphorelay signal transduction system"/>
    <property type="evidence" value="ECO:0007669"/>
    <property type="project" value="InterPro"/>
</dbReference>
<dbReference type="GO" id="GO:0043565">
    <property type="term" value="F:sequence-specific DNA binding"/>
    <property type="evidence" value="ECO:0007669"/>
    <property type="project" value="InterPro"/>
</dbReference>
<dbReference type="SMART" id="SM00382">
    <property type="entry name" value="AAA"/>
    <property type="match status" value="1"/>
</dbReference>
<dbReference type="PROSITE" id="PS50045">
    <property type="entry name" value="SIGMA54_INTERACT_4"/>
    <property type="match status" value="1"/>
</dbReference>
<dbReference type="InterPro" id="IPR009057">
    <property type="entry name" value="Homeodomain-like_sf"/>
</dbReference>
<dbReference type="Pfam" id="PF02954">
    <property type="entry name" value="HTH_8"/>
    <property type="match status" value="1"/>
</dbReference>
<dbReference type="SUPFAM" id="SSF52172">
    <property type="entry name" value="CheY-like"/>
    <property type="match status" value="1"/>
</dbReference>
<dbReference type="KEGG" id="tav:G4V39_08515"/>
<dbReference type="GO" id="GO:0006355">
    <property type="term" value="P:regulation of DNA-templated transcription"/>
    <property type="evidence" value="ECO:0007669"/>
    <property type="project" value="InterPro"/>
</dbReference>
<dbReference type="SUPFAM" id="SSF52540">
    <property type="entry name" value="P-loop containing nucleoside triphosphate hydrolases"/>
    <property type="match status" value="1"/>
</dbReference>
<dbReference type="InterPro" id="IPR003593">
    <property type="entry name" value="AAA+_ATPase"/>
</dbReference>
<organism evidence="1 2">
    <name type="scientific">Thermosulfuriphilus ammonigenes</name>
    <dbReference type="NCBI Taxonomy" id="1936021"/>
    <lineage>
        <taxon>Bacteria</taxon>
        <taxon>Pseudomonadati</taxon>
        <taxon>Thermodesulfobacteriota</taxon>
        <taxon>Thermodesulfobacteria</taxon>
        <taxon>Thermodesulfobacteriales</taxon>
        <taxon>Thermodesulfobacteriaceae</taxon>
        <taxon>Thermosulfuriphilus</taxon>
    </lineage>
</organism>
<dbReference type="Gene3D" id="1.10.10.60">
    <property type="entry name" value="Homeodomain-like"/>
    <property type="match status" value="1"/>
</dbReference>
<evidence type="ECO:0000313" key="2">
    <source>
        <dbReference type="Proteomes" id="UP000502179"/>
    </source>
</evidence>
<dbReference type="FunFam" id="3.40.50.300:FF:000006">
    <property type="entry name" value="DNA-binding transcriptional regulator NtrC"/>
    <property type="match status" value="1"/>
</dbReference>
<dbReference type="PANTHER" id="PTHR32071:SF119">
    <property type="entry name" value="SIGMA L-DEPENDENT TRANSCRIPTIONAL REGULATOR YPLP-RELATED"/>
    <property type="match status" value="1"/>
</dbReference>
<dbReference type="PROSITE" id="PS00675">
    <property type="entry name" value="SIGMA54_INTERACT_1"/>
    <property type="match status" value="1"/>
</dbReference>
<dbReference type="SUPFAM" id="SSF46689">
    <property type="entry name" value="Homeodomain-like"/>
    <property type="match status" value="1"/>
</dbReference>
<dbReference type="PROSITE" id="PS00688">
    <property type="entry name" value="SIGMA54_INTERACT_3"/>
    <property type="match status" value="1"/>
</dbReference>
<dbReference type="PRINTS" id="PR01590">
    <property type="entry name" value="HTHFIS"/>
</dbReference>
<dbReference type="InterPro" id="IPR001633">
    <property type="entry name" value="EAL_dom"/>
</dbReference>
<dbReference type="InterPro" id="IPR025944">
    <property type="entry name" value="Sigma_54_int_dom_CS"/>
</dbReference>
<dbReference type="Gene3D" id="1.10.8.60">
    <property type="match status" value="1"/>
</dbReference>
<protein>
    <submittedName>
        <fullName evidence="1">Sigma-54-dependent Fis family transcriptional regulator</fullName>
    </submittedName>
</protein>
<dbReference type="InterPro" id="IPR058031">
    <property type="entry name" value="AAA_lid_NorR"/>
</dbReference>
<dbReference type="CDD" id="cd00009">
    <property type="entry name" value="AAA"/>
    <property type="match status" value="1"/>
</dbReference>
<name>A0A6G7PXH0_9BACT</name>
<evidence type="ECO:0000313" key="1">
    <source>
        <dbReference type="EMBL" id="QIJ72310.1"/>
    </source>
</evidence>
<dbReference type="Gene3D" id="3.40.50.300">
    <property type="entry name" value="P-loop containing nucleotide triphosphate hydrolases"/>
    <property type="match status" value="1"/>
</dbReference>
<dbReference type="Proteomes" id="UP000502179">
    <property type="component" value="Chromosome"/>
</dbReference>
<dbReference type="Pfam" id="PF00072">
    <property type="entry name" value="Response_reg"/>
    <property type="match status" value="1"/>
</dbReference>
<dbReference type="RefSeq" id="WP_166032528.1">
    <property type="nucleotide sequence ID" value="NZ_CP048877.1"/>
</dbReference>
<dbReference type="PROSITE" id="PS50110">
    <property type="entry name" value="RESPONSE_REGULATORY"/>
    <property type="match status" value="1"/>
</dbReference>
<dbReference type="EMBL" id="CP048877">
    <property type="protein sequence ID" value="QIJ72310.1"/>
    <property type="molecule type" value="Genomic_DNA"/>
</dbReference>
<sequence>MTDLSEKGRILVVDDEEIALKNLEYILQKLGHEIVATTSSLKARDLLKKETFDVVVTDLKMEKVDGMELLRLAKERSPESEVIIITAFATVDSAIEAMKAGAYYYIAKPYKIDEVRKVVSEALEKTRLRRENLALRRQLEAIKGRVKILTNDAKMKQILDVARQVAISDCTVLITGESGTGKELLARYIHEMSPRRQKPFVVVNCGVFTEELLAHELFGHEKGAFTGATHSKKGLVDMANGGTLFLDEIAEMSPSMQVKLLRLIQEHEFYRVGGTEPIRVDIRFIAATNQDLKKAVERGDFRLDLYYRLNVVNMHLPPLAERKGDIPLLARFFLEKHAARMGKKVTSISQEVIAILKNYDFPGNVRELENIIERGVALATGETIDSSCLPEEIRQLDIKAFRKKDGRYPTLEEQEIAYIRWILKETGGNKTLAAQILGIDRVSLWRKLKKYGLEAEK</sequence>
<accession>A0A6G7PXH0</accession>
<dbReference type="InterPro" id="IPR025943">
    <property type="entry name" value="Sigma_54_int_dom_ATP-bd_2"/>
</dbReference>
<proteinExistence type="predicted"/>
<dbReference type="InterPro" id="IPR002078">
    <property type="entry name" value="Sigma_54_int"/>
</dbReference>
<dbReference type="Gene3D" id="3.40.50.2300">
    <property type="match status" value="1"/>
</dbReference>
<dbReference type="Pfam" id="PF25601">
    <property type="entry name" value="AAA_lid_14"/>
    <property type="match status" value="1"/>
</dbReference>
<dbReference type="InterPro" id="IPR011006">
    <property type="entry name" value="CheY-like_superfamily"/>
</dbReference>
<dbReference type="InterPro" id="IPR027417">
    <property type="entry name" value="P-loop_NTPase"/>
</dbReference>
<reference evidence="1 2" key="1">
    <citation type="submission" date="2020-02" db="EMBL/GenBank/DDBJ databases">
        <title>Genome analysis of Thermosulfuriphilus ammonigenes ST65T, an anaerobic thermophilic chemolithoautotrophic bacterium isolated from a deep-sea hydrothermal vent.</title>
        <authorList>
            <person name="Slobodkina G."/>
            <person name="Allioux M."/>
            <person name="Merkel A."/>
            <person name="Alain K."/>
            <person name="Jebbar M."/>
            <person name="Slobodkin A."/>
        </authorList>
    </citation>
    <scope>NUCLEOTIDE SEQUENCE [LARGE SCALE GENOMIC DNA]</scope>
    <source>
        <strain evidence="1 2">ST65</strain>
    </source>
</reference>
<dbReference type="Pfam" id="PF00158">
    <property type="entry name" value="Sigma54_activat"/>
    <property type="match status" value="1"/>
</dbReference>
<dbReference type="PANTHER" id="PTHR32071">
    <property type="entry name" value="TRANSCRIPTIONAL REGULATORY PROTEIN"/>
    <property type="match status" value="1"/>
</dbReference>
<dbReference type="PROSITE" id="PS00676">
    <property type="entry name" value="SIGMA54_INTERACT_2"/>
    <property type="match status" value="1"/>
</dbReference>
<keyword evidence="2" id="KW-1185">Reference proteome</keyword>